<gene>
    <name evidence="1" type="ORF">GORHZ_050_00150</name>
</gene>
<dbReference type="Proteomes" id="UP000008363">
    <property type="component" value="Unassembled WGS sequence"/>
</dbReference>
<comment type="caution">
    <text evidence="1">The sequence shown here is derived from an EMBL/GenBank/DDBJ whole genome shotgun (WGS) entry which is preliminary data.</text>
</comment>
<dbReference type="RefSeq" id="WP_006331006.1">
    <property type="nucleotide sequence ID" value="NZ_BAHC01000050.1"/>
</dbReference>
<sequence>MLDRLVTGLTANDLRDCGLSRTADVPLFNTTQRRPAEWSIPRREKVAAGFVAAGMA</sequence>
<dbReference type="EMBL" id="BAHC01000050">
    <property type="protein sequence ID" value="GAB89098.1"/>
    <property type="molecule type" value="Genomic_DNA"/>
</dbReference>
<reference evidence="1 2" key="1">
    <citation type="submission" date="2012-08" db="EMBL/GenBank/DDBJ databases">
        <title>Whole genome shotgun sequence of Gordonia rhizosphera NBRC 16068.</title>
        <authorList>
            <person name="Takarada H."/>
            <person name="Isaki S."/>
            <person name="Hosoyama A."/>
            <person name="Tsuchikane K."/>
            <person name="Katsumata H."/>
            <person name="Baba S."/>
            <person name="Ohji S."/>
            <person name="Yamazaki S."/>
            <person name="Fujita N."/>
        </authorList>
    </citation>
    <scope>NUCLEOTIDE SEQUENCE [LARGE SCALE GENOMIC DNA]</scope>
    <source>
        <strain evidence="1 2">NBRC 16068</strain>
    </source>
</reference>
<dbReference type="STRING" id="1108045.GORHZ_050_00150"/>
<organism evidence="1 2">
    <name type="scientific">Gordonia rhizosphera NBRC 16068</name>
    <dbReference type="NCBI Taxonomy" id="1108045"/>
    <lineage>
        <taxon>Bacteria</taxon>
        <taxon>Bacillati</taxon>
        <taxon>Actinomycetota</taxon>
        <taxon>Actinomycetes</taxon>
        <taxon>Mycobacteriales</taxon>
        <taxon>Gordoniaceae</taxon>
        <taxon>Gordonia</taxon>
    </lineage>
</organism>
<protein>
    <submittedName>
        <fullName evidence="1">Uncharacterized protein</fullName>
    </submittedName>
</protein>
<proteinExistence type="predicted"/>
<keyword evidence="2" id="KW-1185">Reference proteome</keyword>
<name>K6UZW9_9ACTN</name>
<evidence type="ECO:0000313" key="2">
    <source>
        <dbReference type="Proteomes" id="UP000008363"/>
    </source>
</evidence>
<dbReference type="AlphaFoldDB" id="K6UZW9"/>
<accession>K6UZW9</accession>
<evidence type="ECO:0000313" key="1">
    <source>
        <dbReference type="EMBL" id="GAB89098.1"/>
    </source>
</evidence>